<evidence type="ECO:0000256" key="11">
    <source>
        <dbReference type="PROSITE-ProRule" id="PRU00176"/>
    </source>
</evidence>
<evidence type="ECO:0000256" key="2">
    <source>
        <dbReference type="ARBA" id="ARBA00004496"/>
    </source>
</evidence>
<organism evidence="14 15">
    <name type="scientific">Poecilia reticulata</name>
    <name type="common">Guppy</name>
    <name type="synonym">Acanthophacelus reticulatus</name>
    <dbReference type="NCBI Taxonomy" id="8081"/>
    <lineage>
        <taxon>Eukaryota</taxon>
        <taxon>Metazoa</taxon>
        <taxon>Chordata</taxon>
        <taxon>Craniata</taxon>
        <taxon>Vertebrata</taxon>
        <taxon>Euteleostomi</taxon>
        <taxon>Actinopterygii</taxon>
        <taxon>Neopterygii</taxon>
        <taxon>Teleostei</taxon>
        <taxon>Neoteleostei</taxon>
        <taxon>Acanthomorphata</taxon>
        <taxon>Ovalentaria</taxon>
        <taxon>Atherinomorphae</taxon>
        <taxon>Cyprinodontiformes</taxon>
        <taxon>Poeciliidae</taxon>
        <taxon>Poeciliinae</taxon>
        <taxon>Poecilia</taxon>
    </lineage>
</organism>
<dbReference type="PROSITE" id="PS50084">
    <property type="entry name" value="KH_TYPE_1"/>
    <property type="match status" value="4"/>
</dbReference>
<dbReference type="InterPro" id="IPR004088">
    <property type="entry name" value="KH_dom_type_1"/>
</dbReference>
<reference evidence="14" key="2">
    <citation type="submission" date="2025-08" db="UniProtKB">
        <authorList>
            <consortium name="Ensembl"/>
        </authorList>
    </citation>
    <scope>IDENTIFICATION</scope>
    <source>
        <strain evidence="14">Guanapo</strain>
    </source>
</reference>
<evidence type="ECO:0000256" key="6">
    <source>
        <dbReference type="ARBA" id="ARBA00022737"/>
    </source>
</evidence>
<dbReference type="SUPFAM" id="SSF54791">
    <property type="entry name" value="Eukaryotic type KH-domain (KH-domain type I)"/>
    <property type="match status" value="4"/>
</dbReference>
<keyword evidence="15" id="KW-1185">Reference proteome</keyword>
<keyword evidence="9 11" id="KW-0694">RNA-binding</keyword>
<dbReference type="Gene3D" id="3.30.70.330">
    <property type="match status" value="2"/>
</dbReference>
<keyword evidence="5" id="KW-0963">Cytoplasm</keyword>
<dbReference type="GO" id="GO:0005737">
    <property type="term" value="C:cytoplasm"/>
    <property type="evidence" value="ECO:0007669"/>
    <property type="project" value="UniProtKB-SubCell"/>
</dbReference>
<dbReference type="FunFam" id="3.30.1370.10:FF:000027">
    <property type="entry name" value="insulin-like growth factor 2 mRNA-binding protein 3 isoform X1"/>
    <property type="match status" value="1"/>
</dbReference>
<evidence type="ECO:0000259" key="13">
    <source>
        <dbReference type="PROSITE" id="PS50102"/>
    </source>
</evidence>
<evidence type="ECO:0000256" key="4">
    <source>
        <dbReference type="ARBA" id="ARBA00022448"/>
    </source>
</evidence>
<dbReference type="GO" id="GO:0005634">
    <property type="term" value="C:nucleus"/>
    <property type="evidence" value="ECO:0007669"/>
    <property type="project" value="UniProtKB-SubCell"/>
</dbReference>
<dbReference type="Gene3D" id="3.30.1370.10">
    <property type="entry name" value="K Homology domain, type 1"/>
    <property type="match status" value="2"/>
</dbReference>
<dbReference type="InterPro" id="IPR012677">
    <property type="entry name" value="Nucleotide-bd_a/b_plait_sf"/>
</dbReference>
<keyword evidence="8" id="KW-0810">Translation regulation</keyword>
<comment type="subcellular location">
    <subcellularLocation>
        <location evidence="2">Cytoplasm</location>
    </subcellularLocation>
    <subcellularLocation>
        <location evidence="1">Nucleus</location>
    </subcellularLocation>
</comment>
<dbReference type="Gene3D" id="3.30.310.210">
    <property type="match status" value="1"/>
</dbReference>
<dbReference type="GO" id="GO:0003723">
    <property type="term" value="F:RNA binding"/>
    <property type="evidence" value="ECO:0007669"/>
    <property type="project" value="UniProtKB-UniRule"/>
</dbReference>
<dbReference type="CDD" id="cd22497">
    <property type="entry name" value="KH-I_IGF2BP2_rpt3"/>
    <property type="match status" value="1"/>
</dbReference>
<reference evidence="15" key="1">
    <citation type="submission" date="2013-11" db="EMBL/GenBank/DDBJ databases">
        <title>The genomic landscape of the Guanapo guppy.</title>
        <authorList>
            <person name="Kuenstner A."/>
            <person name="Dreyer C."/>
        </authorList>
    </citation>
    <scope>NUCLEOTIDE SEQUENCE</scope>
    <source>
        <strain evidence="15">Guanapo</strain>
    </source>
</reference>
<accession>A0A3P9NWN4</accession>
<proteinExistence type="inferred from homology"/>
<evidence type="ECO:0000313" key="14">
    <source>
        <dbReference type="Ensembl" id="ENSPREP00000013970.1"/>
    </source>
</evidence>
<dbReference type="CDD" id="cd22491">
    <property type="entry name" value="KH-I_IGF2BP2_rpt1"/>
    <property type="match status" value="1"/>
</dbReference>
<dbReference type="GeneTree" id="ENSGT00940000154913"/>
<evidence type="ECO:0000313" key="15">
    <source>
        <dbReference type="Proteomes" id="UP000242638"/>
    </source>
</evidence>
<dbReference type="GO" id="GO:0051028">
    <property type="term" value="P:mRNA transport"/>
    <property type="evidence" value="ECO:0007669"/>
    <property type="project" value="UniProtKB-KW"/>
</dbReference>
<evidence type="ECO:0000256" key="7">
    <source>
        <dbReference type="ARBA" id="ARBA00022816"/>
    </source>
</evidence>
<feature type="region of interest" description="Disordered" evidence="12">
    <location>
        <begin position="162"/>
        <end position="193"/>
    </location>
</feature>
<reference evidence="14" key="3">
    <citation type="submission" date="2025-09" db="UniProtKB">
        <authorList>
            <consortium name="Ensembl"/>
        </authorList>
    </citation>
    <scope>IDENTIFICATION</scope>
    <source>
        <strain evidence="14">Guanapo</strain>
    </source>
</reference>
<dbReference type="CDD" id="cd22500">
    <property type="entry name" value="KH-I_IGF2BP2_rpt4"/>
    <property type="match status" value="1"/>
</dbReference>
<comment type="similarity">
    <text evidence="3">Belongs to the RRM IMP/VICKZ family.</text>
</comment>
<dbReference type="FunFam" id="3.30.1370.10:FF:000026">
    <property type="entry name" value="Insulin-like growth factor 2 mRNA-binding protein 3"/>
    <property type="match status" value="1"/>
</dbReference>
<evidence type="ECO:0000256" key="5">
    <source>
        <dbReference type="ARBA" id="ARBA00022490"/>
    </source>
</evidence>
<dbReference type="FunFam" id="3.30.310.210:FF:000001">
    <property type="entry name" value="insulin-like growth factor 2 mRNA-binding protein 1 isoform X1"/>
    <property type="match status" value="1"/>
</dbReference>
<keyword evidence="4" id="KW-0813">Transport</keyword>
<dbReference type="Bgee" id="ENSPREG00000009440">
    <property type="expression patterns" value="Expressed in caudal fin and 1 other cell type or tissue"/>
</dbReference>
<dbReference type="Pfam" id="PF00013">
    <property type="entry name" value="KH_1"/>
    <property type="match status" value="4"/>
</dbReference>
<dbReference type="GO" id="GO:0006417">
    <property type="term" value="P:regulation of translation"/>
    <property type="evidence" value="ECO:0007669"/>
    <property type="project" value="UniProtKB-KW"/>
</dbReference>
<dbReference type="SUPFAM" id="SSF54928">
    <property type="entry name" value="RNA-binding domain, RBD"/>
    <property type="match status" value="1"/>
</dbReference>
<evidence type="ECO:0000256" key="1">
    <source>
        <dbReference type="ARBA" id="ARBA00004123"/>
    </source>
</evidence>
<dbReference type="Ensembl" id="ENSPRET00000014114.1">
    <property type="protein sequence ID" value="ENSPREP00000013970.1"/>
    <property type="gene ID" value="ENSPREG00000009440.1"/>
</dbReference>
<evidence type="ECO:0000256" key="3">
    <source>
        <dbReference type="ARBA" id="ARBA00009094"/>
    </source>
</evidence>
<dbReference type="CDD" id="cd22494">
    <property type="entry name" value="KH-I_IGF2BP2_rpt2"/>
    <property type="match status" value="1"/>
</dbReference>
<dbReference type="AlphaFoldDB" id="A0A3P9NWN4"/>
<evidence type="ECO:0000256" key="12">
    <source>
        <dbReference type="SAM" id="MobiDB-lite"/>
    </source>
</evidence>
<protein>
    <submittedName>
        <fullName evidence="14">Insulin-like growth factor 2 mRNA binding protein 2a</fullName>
    </submittedName>
</protein>
<dbReference type="Pfam" id="PF00076">
    <property type="entry name" value="RRM_1"/>
    <property type="match status" value="1"/>
</dbReference>
<keyword evidence="6" id="KW-0677">Repeat</keyword>
<evidence type="ECO:0000256" key="9">
    <source>
        <dbReference type="ARBA" id="ARBA00022884"/>
    </source>
</evidence>
<feature type="domain" description="RRM" evidence="13">
    <location>
        <begin position="2"/>
        <end position="75"/>
    </location>
</feature>
<dbReference type="PROSITE" id="PS50102">
    <property type="entry name" value="RRM"/>
    <property type="match status" value="1"/>
</dbReference>
<dbReference type="SMART" id="SM00322">
    <property type="entry name" value="KH"/>
    <property type="match status" value="4"/>
</dbReference>
<dbReference type="Proteomes" id="UP000242638">
    <property type="component" value="Unassembled WGS sequence"/>
</dbReference>
<sequence length="540" mass="59461">MNKLYVGNLSPSVTVEDLEQLFGERELPAPEQVLLKSGYAFVDFPDQNSAIKAIETLSGKVELHGKLIEVDYSVPKKLRSRKIQIRNIPPHLQWEVSCFLSLFVCVCVCVCVLNTDTETAVVNVTYATKEEAKVAIEKLTGHQFDDYSLNVSYIMDMDGASPVQAPRARRGARSSRDQGTPQPGPSGGFGSPRLRQPDFPLRMLVPTQFVGAIIGKEGLTIKNVTKQTQSKVDIHRKENAGAAEKPITIHSTPEGCSSACRMILDIMQKEANETKTTEEIPLKILAHNSLVGRLIGKEGRNLKKIEEETGTKITISSLQDLTIYNPERTITVKGSLEACCKAEVEIMKKLREAYENDIAAINAPEQEVVYLFIPTQAVGALIGKKGQHIKQLAHFAGASIKIAPAESPDVAERMVIITGTPEAQFKAQGRIFGKLKEENFFSGKEEVKLETHIKVPSTAAGRVIGKGGKTVNELQNLTSAEVIVPRDQTPDENDEVFVKISGHFFASQTAQRKIREIIQQVKQQEQKHQQGAAVSPHHSK</sequence>
<name>A0A3P9NWN4_POERE</name>
<dbReference type="InterPro" id="IPR035979">
    <property type="entry name" value="RBD_domain_sf"/>
</dbReference>
<dbReference type="PANTHER" id="PTHR10288">
    <property type="entry name" value="KH DOMAIN CONTAINING RNA BINDING PROTEIN"/>
    <property type="match status" value="1"/>
</dbReference>
<evidence type="ECO:0000256" key="8">
    <source>
        <dbReference type="ARBA" id="ARBA00022845"/>
    </source>
</evidence>
<dbReference type="InterPro" id="IPR004087">
    <property type="entry name" value="KH_dom"/>
</dbReference>
<evidence type="ECO:0000256" key="10">
    <source>
        <dbReference type="ARBA" id="ARBA00023242"/>
    </source>
</evidence>
<keyword evidence="10" id="KW-0539">Nucleus</keyword>
<dbReference type="InterPro" id="IPR000504">
    <property type="entry name" value="RRM_dom"/>
</dbReference>
<keyword evidence="7" id="KW-0509">mRNA transport</keyword>
<dbReference type="SMART" id="SM00360">
    <property type="entry name" value="RRM"/>
    <property type="match status" value="2"/>
</dbReference>
<dbReference type="InterPro" id="IPR036612">
    <property type="entry name" value="KH_dom_type_1_sf"/>
</dbReference>